<reference evidence="3" key="2">
    <citation type="submission" date="2015-05" db="EMBL/GenBank/DDBJ databases">
        <title>Complete genome sequence of Halanaeroarchaeum sulfurireducens type strain M27-SA2, a sulfate-reducer haloarchaeon from marine anoxic lake Medee.</title>
        <authorList>
            <person name="Messina E."/>
            <person name="Kublanov I.V."/>
            <person name="Toshchakov S."/>
            <person name="Arcadi E."/>
            <person name="La Spada G."/>
            <person name="La Cono V."/>
            <person name="Yakimov M.M."/>
        </authorList>
    </citation>
    <scope>NUCLEOTIDE SEQUENCE [LARGE SCALE GENOMIC DNA]</scope>
    <source>
        <strain evidence="3">M27-SA2</strain>
    </source>
</reference>
<accession>A0A0F7PFW7</accession>
<protein>
    <submittedName>
        <fullName evidence="1">Uncharacterized protein</fullName>
    </submittedName>
</protein>
<proteinExistence type="predicted"/>
<keyword evidence="4" id="KW-1185">Reference proteome</keyword>
<dbReference type="Proteomes" id="UP000060390">
    <property type="component" value="Chromosome"/>
</dbReference>
<evidence type="ECO:0000313" key="3">
    <source>
        <dbReference type="Proteomes" id="UP000060390"/>
    </source>
</evidence>
<dbReference type="STRING" id="1604004.HLASA_1684"/>
<sequence>MGRPAMVVCRQARGCKPVSRPDPHLCADESLDRLRAQRTVLTQMAPLSDHRSRARHTEPTK</sequence>
<dbReference type="KEGG" id="hsu:HLASF_1697"/>
<evidence type="ECO:0000313" key="4">
    <source>
        <dbReference type="Proteomes" id="UP000069906"/>
    </source>
</evidence>
<dbReference type="HOGENOM" id="CLU_2911359_0_0_2"/>
<dbReference type="Proteomes" id="UP000069906">
    <property type="component" value="Chromosome"/>
</dbReference>
<organism evidence="1 4">
    <name type="scientific">Halanaeroarchaeum sulfurireducens</name>
    <dbReference type="NCBI Taxonomy" id="1604004"/>
    <lineage>
        <taxon>Archaea</taxon>
        <taxon>Methanobacteriati</taxon>
        <taxon>Methanobacteriota</taxon>
        <taxon>Stenosarchaea group</taxon>
        <taxon>Halobacteria</taxon>
        <taxon>Halobacteriales</taxon>
        <taxon>Halobacteriaceae</taxon>
        <taxon>Halanaeroarchaeum</taxon>
    </lineage>
</organism>
<reference evidence="2 3" key="3">
    <citation type="journal article" date="2016" name="Stand. Genomic Sci.">
        <title>Complete genome sequence of 'Halanaeroarchaeum sulfurireducens' M27-SA2, a sulfur-reducing and acetate-oxidizing haloarchaeon from the deep-sea hypersaline anoxic lake Medee.</title>
        <authorList>
            <person name="Messina E."/>
            <person name="Sorokin D.Y."/>
            <person name="Kublanov I.V."/>
            <person name="Toshchakov S."/>
            <person name="Lopatina A."/>
            <person name="Arcadi E."/>
            <person name="Smedile F."/>
            <person name="La Spada G."/>
            <person name="La Cono V."/>
            <person name="Yakimov M.M."/>
        </authorList>
    </citation>
    <scope>NUCLEOTIDE SEQUENCE [LARGE SCALE GENOMIC DNA]</scope>
    <source>
        <strain evidence="2 3">M27-SA2</strain>
    </source>
</reference>
<name>A0A0F7PFW7_9EURY</name>
<gene>
    <name evidence="2" type="ORF">HLASA_1684</name>
    <name evidence="1" type="ORF">HLASF_1697</name>
</gene>
<evidence type="ECO:0000313" key="2">
    <source>
        <dbReference type="EMBL" id="ALG82567.1"/>
    </source>
</evidence>
<dbReference type="EMBL" id="CP011564">
    <property type="protein sequence ID" value="ALG82567.1"/>
    <property type="molecule type" value="Genomic_DNA"/>
</dbReference>
<evidence type="ECO:0000313" key="1">
    <source>
        <dbReference type="EMBL" id="AKH98173.1"/>
    </source>
</evidence>
<dbReference type="KEGG" id="hsf:HLASA_1684"/>
<dbReference type="EMBL" id="CP008874">
    <property type="protein sequence ID" value="AKH98173.1"/>
    <property type="molecule type" value="Genomic_DNA"/>
</dbReference>
<dbReference type="AlphaFoldDB" id="A0A0F7PFW7"/>
<reference evidence="1 4" key="1">
    <citation type="journal article" date="2015" name="ISME J.">
        <title>Elemental sulfur and acetate can support life of a novel strictly anaerobic haloarchaeon.</title>
        <authorList>
            <person name="Sorokin D.Y."/>
            <person name="Kublanov I.V."/>
            <person name="Gavrilov S.N."/>
            <person name="Rojo D."/>
            <person name="Roman P."/>
            <person name="Golyshin P.N."/>
            <person name="Slepak V.Z."/>
            <person name="Smedile F."/>
            <person name="Ferrer M."/>
            <person name="Messina E."/>
            <person name="La Cono V."/>
            <person name="Yakimov M.M."/>
        </authorList>
    </citation>
    <scope>NUCLEOTIDE SEQUENCE [LARGE SCALE GENOMIC DNA]</scope>
    <source>
        <strain evidence="1 4">HSR2</strain>
    </source>
</reference>